<evidence type="ECO:0000313" key="1">
    <source>
        <dbReference type="EMBL" id="MCB8561330.1"/>
    </source>
</evidence>
<proteinExistence type="predicted"/>
<dbReference type="RefSeq" id="WP_118573071.1">
    <property type="nucleotide sequence ID" value="NZ_JAJDKQ010000006.1"/>
</dbReference>
<dbReference type="SUPFAM" id="SSF52980">
    <property type="entry name" value="Restriction endonuclease-like"/>
    <property type="match status" value="1"/>
</dbReference>
<dbReference type="Proteomes" id="UP001197827">
    <property type="component" value="Unassembled WGS sequence"/>
</dbReference>
<evidence type="ECO:0000313" key="2">
    <source>
        <dbReference type="Proteomes" id="UP001197827"/>
    </source>
</evidence>
<dbReference type="Gene3D" id="3.40.91.20">
    <property type="match status" value="1"/>
</dbReference>
<dbReference type="GO" id="GO:0009036">
    <property type="term" value="F:type II site-specific deoxyribonuclease activity"/>
    <property type="evidence" value="ECO:0007669"/>
    <property type="project" value="InterPro"/>
</dbReference>
<dbReference type="EMBL" id="JAJDKQ010000006">
    <property type="protein sequence ID" value="MCB8561330.1"/>
    <property type="molecule type" value="Genomic_DNA"/>
</dbReference>
<dbReference type="Pfam" id="PF09195">
    <property type="entry name" value="Endonuc-BglII"/>
    <property type="match status" value="1"/>
</dbReference>
<organism evidence="1 2">
    <name type="scientific">Faecalibacillus intestinalis</name>
    <dbReference type="NCBI Taxonomy" id="1982626"/>
    <lineage>
        <taxon>Bacteria</taxon>
        <taxon>Bacillati</taxon>
        <taxon>Bacillota</taxon>
        <taxon>Erysipelotrichia</taxon>
        <taxon>Erysipelotrichales</taxon>
        <taxon>Coprobacillaceae</taxon>
        <taxon>Faecalibacillus</taxon>
    </lineage>
</organism>
<accession>A0AAW4VNW9</accession>
<comment type="caution">
    <text evidence="1">The sequence shown here is derived from an EMBL/GenBank/DDBJ whole genome shotgun (WGS) entry which is preliminary data.</text>
</comment>
<dbReference type="GO" id="GO:0009307">
    <property type="term" value="P:DNA restriction-modification system"/>
    <property type="evidence" value="ECO:0007669"/>
    <property type="project" value="InterPro"/>
</dbReference>
<dbReference type="AlphaFoldDB" id="A0AAW4VNW9"/>
<name>A0AAW4VNW9_9FIRM</name>
<protein>
    <submittedName>
        <fullName evidence="1">Uncharacterized protein</fullName>
    </submittedName>
</protein>
<dbReference type="GO" id="GO:0003677">
    <property type="term" value="F:DNA binding"/>
    <property type="evidence" value="ECO:0007669"/>
    <property type="project" value="InterPro"/>
</dbReference>
<sequence length="298" mass="34568">MKYKKYSFRNAEVIFENDEKYKEDYSQILYVLDNISEEEICTYFNNSTRNDIKSFSEPINTLIDEKLTKKKHWHSQVPIFNESEYRPSSTNDKNPWTIDFASPEIAIEVAFNHGSAVAWNLIKLVLASELNHVEKAINTSAGVIICATDDFKRTGGFDGAIGSYEKYLQHLKPMQNQLTVPIMIIGLESLDNYSIHNKKIYTNIDLSPENSLPKNTKKKIKYITEILKEKNIPFEENNIVIDENIINNSIKLKNTEIKIIPNTVYKKLNSSQKEKYFNLKDFISKIDIEKIISSYENE</sequence>
<gene>
    <name evidence="1" type="ORF">LJD74_04785</name>
</gene>
<dbReference type="InterPro" id="IPR011338">
    <property type="entry name" value="BamHI/BglII/BstY"/>
</dbReference>
<dbReference type="InterPro" id="IPR011335">
    <property type="entry name" value="Restrct_endonuc-II-like"/>
</dbReference>
<dbReference type="GO" id="GO:0000287">
    <property type="term" value="F:magnesium ion binding"/>
    <property type="evidence" value="ECO:0007669"/>
    <property type="project" value="InterPro"/>
</dbReference>
<reference evidence="1" key="1">
    <citation type="submission" date="2021-10" db="EMBL/GenBank/DDBJ databases">
        <title>Collection of gut derived symbiotic bacterial strains cultured from healthy donors.</title>
        <authorList>
            <person name="Lin H."/>
            <person name="Littmann E."/>
            <person name="Kohout C."/>
            <person name="Pamer E.G."/>
        </authorList>
    </citation>
    <scope>NUCLEOTIDE SEQUENCE</scope>
    <source>
        <strain evidence="1">DFI.5.2</strain>
    </source>
</reference>
<dbReference type="InterPro" id="IPR015278">
    <property type="entry name" value="BglII-like"/>
</dbReference>